<dbReference type="InterPro" id="IPR027417">
    <property type="entry name" value="P-loop_NTPase"/>
</dbReference>
<evidence type="ECO:0000256" key="1">
    <source>
        <dbReference type="SAM" id="Coils"/>
    </source>
</evidence>
<dbReference type="GO" id="GO:0006302">
    <property type="term" value="P:double-strand break repair"/>
    <property type="evidence" value="ECO:0007669"/>
    <property type="project" value="InterPro"/>
</dbReference>
<dbReference type="SUPFAM" id="SSF52540">
    <property type="entry name" value="P-loop containing nucleoside triphosphate hydrolases"/>
    <property type="match status" value="1"/>
</dbReference>
<dbReference type="Proteomes" id="UP000028681">
    <property type="component" value="Chromosome"/>
</dbReference>
<dbReference type="Pfam" id="PF13476">
    <property type="entry name" value="AAA_23"/>
    <property type="match status" value="1"/>
</dbReference>
<dbReference type="Pfam" id="PF13558">
    <property type="entry name" value="SbcC_Walker_B"/>
    <property type="match status" value="1"/>
</dbReference>
<dbReference type="RefSeq" id="WP_034163578.1">
    <property type="nucleotide sequence ID" value="NZ_CP006664.1"/>
</dbReference>
<dbReference type="HOGENOM" id="CLU_004785_1_0_6"/>
<evidence type="ECO:0000256" key="2">
    <source>
        <dbReference type="SAM" id="MobiDB-lite"/>
    </source>
</evidence>
<feature type="coiled-coil region" evidence="1">
    <location>
        <begin position="213"/>
        <end position="245"/>
    </location>
</feature>
<reference evidence="4 5" key="1">
    <citation type="journal article" date="2012" name="PLoS ONE">
        <title>Edwardsiella comparative phylogenomics reveal the new intra/inter-species taxonomic relationships, virulence evolution and niche adaptation mechanisms.</title>
        <authorList>
            <person name="Yang M."/>
            <person name="Lv Y."/>
            <person name="Xiao J."/>
            <person name="Wu H."/>
            <person name="Zheng H."/>
            <person name="Liu Q."/>
            <person name="Zhang Y."/>
            <person name="Wang Q."/>
        </authorList>
    </citation>
    <scope>NUCLEOTIDE SEQUENCE [LARGE SCALE GENOMIC DNA]</scope>
    <source>
        <strain evidence="5">080813</strain>
    </source>
</reference>
<evidence type="ECO:0000313" key="4">
    <source>
        <dbReference type="EMBL" id="AIJ09450.1"/>
    </source>
</evidence>
<dbReference type="Gene3D" id="3.40.50.300">
    <property type="entry name" value="P-loop containing nucleotide triphosphate hydrolases"/>
    <property type="match status" value="2"/>
</dbReference>
<keyword evidence="4" id="KW-0378">Hydrolase</keyword>
<dbReference type="AlphaFoldDB" id="A0A076LLT3"/>
<dbReference type="KEGG" id="ete:ETEE_3021"/>
<organism evidence="4 5">
    <name type="scientific">Edwardsiella anguillarum ET080813</name>
    <dbReference type="NCBI Taxonomy" id="667120"/>
    <lineage>
        <taxon>Bacteria</taxon>
        <taxon>Pseudomonadati</taxon>
        <taxon>Pseudomonadota</taxon>
        <taxon>Gammaproteobacteria</taxon>
        <taxon>Enterobacterales</taxon>
        <taxon>Hafniaceae</taxon>
        <taxon>Edwardsiella</taxon>
    </lineage>
</organism>
<name>A0A076LLT3_9GAMM</name>
<gene>
    <name evidence="4" type="primary">sbsC</name>
    <name evidence="4" type="ORF">ETEE_3021</name>
</gene>
<keyword evidence="4" id="KW-0540">Nuclease</keyword>
<accession>A0A076LLT3</accession>
<feature type="coiled-coil region" evidence="1">
    <location>
        <begin position="452"/>
        <end position="493"/>
    </location>
</feature>
<evidence type="ECO:0000259" key="3">
    <source>
        <dbReference type="Pfam" id="PF13476"/>
    </source>
</evidence>
<dbReference type="GO" id="GO:0016887">
    <property type="term" value="F:ATP hydrolysis activity"/>
    <property type="evidence" value="ECO:0007669"/>
    <property type="project" value="InterPro"/>
</dbReference>
<evidence type="ECO:0000313" key="5">
    <source>
        <dbReference type="Proteomes" id="UP000028681"/>
    </source>
</evidence>
<dbReference type="PANTHER" id="PTHR32114:SF2">
    <property type="entry name" value="ABC TRANSPORTER ABCH.3"/>
    <property type="match status" value="1"/>
</dbReference>
<feature type="domain" description="Rad50/SbcC-type AAA" evidence="3">
    <location>
        <begin position="5"/>
        <end position="258"/>
    </location>
</feature>
<keyword evidence="1" id="KW-0175">Coiled coil</keyword>
<protein>
    <submittedName>
        <fullName evidence="4">Exonuclease SbcC</fullName>
    </submittedName>
</protein>
<proteinExistence type="predicted"/>
<sequence>MRILSLRFKNINSLRGEWKIDFSAPPFCDSGLFAITGATGAGKTTLLDAICLALYHQTPRLDTISASQNELMTRGTAESLAEVEFEVKGIGYRAFWSQRRANNRPDGKLQAIRAELARLDDGTILCDKISDKLKTIAELTGLDFGRFTKSMMLSQGEFAAFLNADAGKRAELLEELTGTEIYGRLSEAVFARFKQAKSDLDALRERAAGVELLSEAQREALQASLSHAQAQEQTLRAQLTQAQQQQDWLRRQQERRQALSQAQTQAAQAEQHWLALQPQLLQLTHAEPALRLRPYYQSLTQAEEDLRQADAQQQQLEARLQTAAAQRDPLQQALQQAQLAWQQLRQRRDETQALIAERVLPLDNALGKQEEAEQRLSQQWQESQRQRQDLQAQQQQLSAQQTAQRQQQATLQRQLDADRQHALWGERLPRWQMLLERRGVLSDDGLRLTAERKRLQQEIQRLCHQRDARQETLLGLQQDEQRLRQTLETQEAELLAWQRHHPAEQVAQARTTLQQGDDDRQQLIALQPLALQEMARIQALQARDGALQRERLILEQQLAEKRRQYADKRQHLQDLEQQIALQMRLISLETERASLREGEPCPLCGARDHPLAASYQPPALSDSQRRRDRLSQEVERLGREGGALSERVAHTTAQCAQLDSEAQQLQQTLAQQRARWQQSCDALGLALTLEDETALADYLQRCAQRRRELDSLQAQGEARAQRLQLARDALTQASGRLSQEQHVQSLLLQTLQTQEARRAECELQWQQTEQAQQRLTQQIKQRLTQQINDDLAAGGLTAPDAAQSERWLAARRDEWQRWQQAQEQHQQLQTQSLSVEQQLHLLQQQLTTQTRHHEALTHERQALDEQRALLLAQRRALLDGRPIADVQAELLRQEQALEQRQSAALAESQRWQQQYERLEGELNAARQQQQTLTQRLLPLRQRWQAALADSPFDDAAALLAAMLTEEEQRQLTALRDDAQRQRQQSAALLALAQQAVAQGEAARPQKLHTDDADPWLEQRCSALTQQLRQHSLQQGELQQQLHSDTQRRHSQRGWLAEIAQRERAYQDWSYLNQLIGSSSGDKFRKFAQGLTLDHLVYLANRQLMRLHGRYQLLRREGDTLELEVVDTWQADARRDTRTLSGGESFLVSLSLALALSDLVSHKTRIDSLFLDEGFGTLDAETLDTALDALDTLNASGKTIGVISHVEAMKERIPLQIRVKKINGLGFSRLDRRYRVSGDGEP</sequence>
<dbReference type="EMBL" id="CP006664">
    <property type="protein sequence ID" value="AIJ09450.1"/>
    <property type="molecule type" value="Genomic_DNA"/>
</dbReference>
<feature type="region of interest" description="Disordered" evidence="2">
    <location>
        <begin position="609"/>
        <end position="643"/>
    </location>
</feature>
<feature type="coiled-coil region" evidence="1">
    <location>
        <begin position="299"/>
        <end position="400"/>
    </location>
</feature>
<dbReference type="GO" id="GO:0004527">
    <property type="term" value="F:exonuclease activity"/>
    <property type="evidence" value="ECO:0007669"/>
    <property type="project" value="UniProtKB-KW"/>
</dbReference>
<dbReference type="PANTHER" id="PTHR32114">
    <property type="entry name" value="ABC TRANSPORTER ABCH.3"/>
    <property type="match status" value="1"/>
</dbReference>
<feature type="coiled-coil region" evidence="1">
    <location>
        <begin position="883"/>
        <end position="935"/>
    </location>
</feature>
<feature type="compositionally biased region" description="Basic and acidic residues" evidence="2">
    <location>
        <begin position="623"/>
        <end position="639"/>
    </location>
</feature>
<dbReference type="InterPro" id="IPR038729">
    <property type="entry name" value="Rad50/SbcC_AAA"/>
</dbReference>
<dbReference type="GeneID" id="33940505"/>
<keyword evidence="4" id="KW-0269">Exonuclease</keyword>